<protein>
    <recommendedName>
        <fullName evidence="2">Cyclin N-terminal domain-containing protein</fullName>
    </recommendedName>
</protein>
<dbReference type="InterPro" id="IPR006671">
    <property type="entry name" value="Cyclin_N"/>
</dbReference>
<dbReference type="EMBL" id="CAJPVJ010025284">
    <property type="protein sequence ID" value="CAG2178985.1"/>
    <property type="molecule type" value="Genomic_DNA"/>
</dbReference>
<dbReference type="SUPFAM" id="SSF47954">
    <property type="entry name" value="Cyclin-like"/>
    <property type="match status" value="1"/>
</dbReference>
<dbReference type="InterPro" id="IPR043198">
    <property type="entry name" value="Cyclin/Ssn8"/>
</dbReference>
<dbReference type="AlphaFoldDB" id="A0A7R9QXW8"/>
<dbReference type="Proteomes" id="UP000728032">
    <property type="component" value="Unassembled WGS sequence"/>
</dbReference>
<dbReference type="CDD" id="cd20524">
    <property type="entry name" value="CYCLIN_CCNH_rpt1"/>
    <property type="match status" value="1"/>
</dbReference>
<evidence type="ECO:0000256" key="1">
    <source>
        <dbReference type="ARBA" id="ARBA00023127"/>
    </source>
</evidence>
<dbReference type="EMBL" id="OC940109">
    <property type="protein sequence ID" value="CAD7661849.1"/>
    <property type="molecule type" value="Genomic_DNA"/>
</dbReference>
<reference evidence="3" key="1">
    <citation type="submission" date="2020-11" db="EMBL/GenBank/DDBJ databases">
        <authorList>
            <person name="Tran Van P."/>
        </authorList>
    </citation>
    <scope>NUCLEOTIDE SEQUENCE</scope>
</reference>
<dbReference type="InterPro" id="IPR036915">
    <property type="entry name" value="Cyclin-like_sf"/>
</dbReference>
<dbReference type="GO" id="GO:0006357">
    <property type="term" value="P:regulation of transcription by RNA polymerase II"/>
    <property type="evidence" value="ECO:0007669"/>
    <property type="project" value="InterPro"/>
</dbReference>
<keyword evidence="4" id="KW-1185">Reference proteome</keyword>
<evidence type="ECO:0000313" key="3">
    <source>
        <dbReference type="EMBL" id="CAD7661849.1"/>
    </source>
</evidence>
<dbReference type="Gene3D" id="1.10.472.10">
    <property type="entry name" value="Cyclin-like"/>
    <property type="match status" value="1"/>
</dbReference>
<feature type="non-terminal residue" evidence="3">
    <location>
        <position position="1"/>
    </location>
</feature>
<name>A0A7R9QXW8_9ACAR</name>
<gene>
    <name evidence="3" type="ORF">ONB1V03_LOCUS18409</name>
</gene>
<dbReference type="Pfam" id="PF00134">
    <property type="entry name" value="Cyclin_N"/>
    <property type="match status" value="1"/>
</dbReference>
<feature type="domain" description="Cyclin N-terminal" evidence="2">
    <location>
        <begin position="76"/>
        <end position="119"/>
    </location>
</feature>
<dbReference type="GO" id="GO:0016538">
    <property type="term" value="F:cyclin-dependent protein serine/threonine kinase regulator activity"/>
    <property type="evidence" value="ECO:0007669"/>
    <property type="project" value="InterPro"/>
</dbReference>
<dbReference type="PANTHER" id="PTHR10026">
    <property type="entry name" value="CYCLIN"/>
    <property type="match status" value="1"/>
</dbReference>
<sequence>MFSTSTQLKHWLYGSEEELNQLRTEANQRFIRHRVTDDLDDVYDKYLSPAEEAVHTKHYESILRDFCRKFSPPMPKSVVGTAFQYFKRFYLNNSVMDFHPKHIIVTCVYLAAKVEEFNVSMQQF</sequence>
<evidence type="ECO:0000313" key="4">
    <source>
        <dbReference type="Proteomes" id="UP000728032"/>
    </source>
</evidence>
<evidence type="ECO:0000259" key="2">
    <source>
        <dbReference type="Pfam" id="PF00134"/>
    </source>
</evidence>
<proteinExistence type="predicted"/>
<accession>A0A7R9QXW8</accession>
<keyword evidence="1" id="KW-0195">Cyclin</keyword>
<dbReference type="OrthoDB" id="2020542at2759"/>
<organism evidence="3">
    <name type="scientific">Oppiella nova</name>
    <dbReference type="NCBI Taxonomy" id="334625"/>
    <lineage>
        <taxon>Eukaryota</taxon>
        <taxon>Metazoa</taxon>
        <taxon>Ecdysozoa</taxon>
        <taxon>Arthropoda</taxon>
        <taxon>Chelicerata</taxon>
        <taxon>Arachnida</taxon>
        <taxon>Acari</taxon>
        <taxon>Acariformes</taxon>
        <taxon>Sarcoptiformes</taxon>
        <taxon>Oribatida</taxon>
        <taxon>Brachypylina</taxon>
        <taxon>Oppioidea</taxon>
        <taxon>Oppiidae</taxon>
        <taxon>Oppiella</taxon>
    </lineage>
</organism>